<keyword evidence="8" id="KW-0472">Membrane</keyword>
<dbReference type="EC" id="3.1.1.23" evidence="2"/>
<comment type="caution">
    <text evidence="10">The sequence shown here is derived from an EMBL/GenBank/DDBJ whole genome shotgun (WGS) entry which is preliminary data.</text>
</comment>
<feature type="domain" description="AB hydrolase-1" evidence="9">
    <location>
        <begin position="108"/>
        <end position="349"/>
    </location>
</feature>
<sequence>MTNDRSLHQSYLPRFVLPVVCPSSRRNPSIIKRSVAKMWSLVPYIAGTLAFVAAIFLLIFFLRPGWLVQILLRVWRRRSGMQVKFIGDGEYVFCYGERGQKSKDRSSILCIHGFSSSKDQWNTAFKNLPKEYHIVAMDMPGHGATSTPPESQDLSLDFAMETIKRFADLVGLTDKPFHVVGASLGGCMAGLFAATYPEIVERVTMICPAMRCPEDSDFSLQVEKAIEIGADNIEIEHCSLLPQSPHEMQLMLDSCLYAKSNVNKQILQGFMDLRCPKNPYFLRVFKALATEDNVRLLENNCHRISVPSQIIWGDHDRIIHPSGAKLLKSKLPDCRDVTILENCGHSVDLDRPLASCKAIARFRGDDMPSKKAQ</sequence>
<keyword evidence="8" id="KW-1133">Transmembrane helix</keyword>
<evidence type="ECO:0000256" key="8">
    <source>
        <dbReference type="SAM" id="Phobius"/>
    </source>
</evidence>
<comment type="function">
    <text evidence="7">Lipase that preferentially hydrolysis medium-chain saturated monoacylglycerols including 2-arachidonoylglycerol. Through 2-arachidonoylglycerol degradation may regulate endocannabinoid signaling pathways. Also has a lysophosphatidyl lipase activity with a preference for lysophosphatidylglycerol among other lysophospholipids. Also able to degrade bis(monoacylglycero)phosphate (BMP) and constitutes the major enzyme for BMP catabolism. BMP, also known as lysobisphosphatidic acid, is enriched in late endosomes and lysosomes and plays a key role in the formation of intraluminal vesicles and in lipid sorting.</text>
</comment>
<dbReference type="Pfam" id="PF00561">
    <property type="entry name" value="Abhydrolase_1"/>
    <property type="match status" value="1"/>
</dbReference>
<keyword evidence="11" id="KW-1185">Reference proteome</keyword>
<dbReference type="GO" id="GO:0031902">
    <property type="term" value="C:late endosome membrane"/>
    <property type="evidence" value="ECO:0007669"/>
    <property type="project" value="UniProtKB-SubCell"/>
</dbReference>
<comment type="subcellular location">
    <subcellularLocation>
        <location evidence="3">Late endosome membrane</location>
        <topology evidence="3">Single-pass type II membrane protein</topology>
    </subcellularLocation>
    <subcellularLocation>
        <location evidence="4">Lysosome membrane</location>
        <topology evidence="4">Single-pass type II membrane protein</topology>
    </subcellularLocation>
    <subcellularLocation>
        <location evidence="5">Mitochondrion membrane</location>
        <topology evidence="5">Single-pass type II membrane protein</topology>
    </subcellularLocation>
</comment>
<evidence type="ECO:0000256" key="3">
    <source>
        <dbReference type="ARBA" id="ARBA00037797"/>
    </source>
</evidence>
<dbReference type="Gene3D" id="3.40.50.1820">
    <property type="entry name" value="alpha/beta hydrolase"/>
    <property type="match status" value="1"/>
</dbReference>
<dbReference type="GO" id="GO:0046464">
    <property type="term" value="P:acylglycerol catabolic process"/>
    <property type="evidence" value="ECO:0007669"/>
    <property type="project" value="TreeGrafter"/>
</dbReference>
<protein>
    <recommendedName>
        <fullName evidence="2">acylglycerol lipase</fullName>
        <ecNumber evidence="2">3.1.1.23</ecNumber>
    </recommendedName>
</protein>
<gene>
    <name evidence="10" type="ORF">V1264_019900</name>
</gene>
<proteinExistence type="predicted"/>
<keyword evidence="8" id="KW-0812">Transmembrane</keyword>
<dbReference type="PANTHER" id="PTHR43798">
    <property type="entry name" value="MONOACYLGLYCEROL LIPASE"/>
    <property type="match status" value="1"/>
</dbReference>
<dbReference type="Proteomes" id="UP001374579">
    <property type="component" value="Unassembled WGS sequence"/>
</dbReference>
<dbReference type="EMBL" id="JBAMIC010000010">
    <property type="protein sequence ID" value="KAK7101529.1"/>
    <property type="molecule type" value="Genomic_DNA"/>
</dbReference>
<evidence type="ECO:0000313" key="11">
    <source>
        <dbReference type="Proteomes" id="UP001374579"/>
    </source>
</evidence>
<comment type="catalytic activity">
    <reaction evidence="6">
        <text>1-dodecanoylglycerol + H2O = dodecanoate + glycerol + H(+)</text>
        <dbReference type="Rhea" id="RHEA:44316"/>
        <dbReference type="ChEBI" id="CHEBI:15377"/>
        <dbReference type="ChEBI" id="CHEBI:15378"/>
        <dbReference type="ChEBI" id="CHEBI:17754"/>
        <dbReference type="ChEBI" id="CHEBI:18262"/>
        <dbReference type="ChEBI" id="CHEBI:75539"/>
    </reaction>
</comment>
<feature type="transmembrane region" description="Helical" evidence="8">
    <location>
        <begin position="41"/>
        <end position="62"/>
    </location>
</feature>
<evidence type="ECO:0000256" key="5">
    <source>
        <dbReference type="ARBA" id="ARBA00046308"/>
    </source>
</evidence>
<dbReference type="GO" id="GO:0047372">
    <property type="term" value="F:monoacylglycerol lipase activity"/>
    <property type="evidence" value="ECO:0007669"/>
    <property type="project" value="UniProtKB-EC"/>
</dbReference>
<dbReference type="InterPro" id="IPR029058">
    <property type="entry name" value="AB_hydrolase_fold"/>
</dbReference>
<dbReference type="GO" id="GO:0031966">
    <property type="term" value="C:mitochondrial membrane"/>
    <property type="evidence" value="ECO:0007669"/>
    <property type="project" value="UniProtKB-SubCell"/>
</dbReference>
<evidence type="ECO:0000256" key="7">
    <source>
        <dbReference type="ARBA" id="ARBA00049568"/>
    </source>
</evidence>
<dbReference type="GO" id="GO:0005765">
    <property type="term" value="C:lysosomal membrane"/>
    <property type="evidence" value="ECO:0007669"/>
    <property type="project" value="UniProtKB-SubCell"/>
</dbReference>
<dbReference type="PANTHER" id="PTHR43798:SF5">
    <property type="entry name" value="MONOACYLGLYCEROL LIPASE ABHD6"/>
    <property type="match status" value="1"/>
</dbReference>
<organism evidence="10 11">
    <name type="scientific">Littorina saxatilis</name>
    <dbReference type="NCBI Taxonomy" id="31220"/>
    <lineage>
        <taxon>Eukaryota</taxon>
        <taxon>Metazoa</taxon>
        <taxon>Spiralia</taxon>
        <taxon>Lophotrochozoa</taxon>
        <taxon>Mollusca</taxon>
        <taxon>Gastropoda</taxon>
        <taxon>Caenogastropoda</taxon>
        <taxon>Littorinimorpha</taxon>
        <taxon>Littorinoidea</taxon>
        <taxon>Littorinidae</taxon>
        <taxon>Littorina</taxon>
    </lineage>
</organism>
<name>A0AAN9BBF8_9CAEN</name>
<evidence type="ECO:0000259" key="9">
    <source>
        <dbReference type="Pfam" id="PF00561"/>
    </source>
</evidence>
<evidence type="ECO:0000256" key="4">
    <source>
        <dbReference type="ARBA" id="ARBA00037874"/>
    </source>
</evidence>
<dbReference type="InterPro" id="IPR000073">
    <property type="entry name" value="AB_hydrolase_1"/>
</dbReference>
<reference evidence="10 11" key="1">
    <citation type="submission" date="2024-02" db="EMBL/GenBank/DDBJ databases">
        <title>Chromosome-scale genome assembly of the rough periwinkle Littorina saxatilis.</title>
        <authorList>
            <person name="De Jode A."/>
            <person name="Faria R."/>
            <person name="Formenti G."/>
            <person name="Sims Y."/>
            <person name="Smith T.P."/>
            <person name="Tracey A."/>
            <person name="Wood J.M.D."/>
            <person name="Zagrodzka Z.B."/>
            <person name="Johannesson K."/>
            <person name="Butlin R.K."/>
            <person name="Leder E.H."/>
        </authorList>
    </citation>
    <scope>NUCLEOTIDE SEQUENCE [LARGE SCALE GENOMIC DNA]</scope>
    <source>
        <strain evidence="10">Snail1</strain>
        <tissue evidence="10">Muscle</tissue>
    </source>
</reference>
<comment type="catalytic activity">
    <reaction evidence="1">
        <text>Hydrolyzes glycerol monoesters of long-chain fatty acids.</text>
        <dbReference type="EC" id="3.1.1.23"/>
    </reaction>
</comment>
<evidence type="ECO:0000256" key="6">
    <source>
        <dbReference type="ARBA" id="ARBA00047662"/>
    </source>
</evidence>
<evidence type="ECO:0000256" key="1">
    <source>
        <dbReference type="ARBA" id="ARBA00001613"/>
    </source>
</evidence>
<accession>A0AAN9BBF8</accession>
<dbReference type="AlphaFoldDB" id="A0AAN9BBF8"/>
<evidence type="ECO:0000313" key="10">
    <source>
        <dbReference type="EMBL" id="KAK7101529.1"/>
    </source>
</evidence>
<dbReference type="InterPro" id="IPR050266">
    <property type="entry name" value="AB_hydrolase_sf"/>
</dbReference>
<evidence type="ECO:0000256" key="2">
    <source>
        <dbReference type="ARBA" id="ARBA00013254"/>
    </source>
</evidence>
<dbReference type="PRINTS" id="PR00111">
    <property type="entry name" value="ABHYDROLASE"/>
</dbReference>
<dbReference type="SUPFAM" id="SSF53474">
    <property type="entry name" value="alpha/beta-Hydrolases"/>
    <property type="match status" value="1"/>
</dbReference>